<keyword evidence="2" id="KW-1185">Reference proteome</keyword>
<protein>
    <submittedName>
        <fullName evidence="1">Uncharacterized protein</fullName>
    </submittedName>
</protein>
<evidence type="ECO:0000313" key="1">
    <source>
        <dbReference type="EMBL" id="MEQ2195745.1"/>
    </source>
</evidence>
<feature type="non-terminal residue" evidence="1">
    <location>
        <position position="1"/>
    </location>
</feature>
<name>A0ABV0QIW3_9TELE</name>
<organism evidence="1 2">
    <name type="scientific">Xenoophorus captivus</name>
    <dbReference type="NCBI Taxonomy" id="1517983"/>
    <lineage>
        <taxon>Eukaryota</taxon>
        <taxon>Metazoa</taxon>
        <taxon>Chordata</taxon>
        <taxon>Craniata</taxon>
        <taxon>Vertebrata</taxon>
        <taxon>Euteleostomi</taxon>
        <taxon>Actinopterygii</taxon>
        <taxon>Neopterygii</taxon>
        <taxon>Teleostei</taxon>
        <taxon>Neoteleostei</taxon>
        <taxon>Acanthomorphata</taxon>
        <taxon>Ovalentaria</taxon>
        <taxon>Atherinomorphae</taxon>
        <taxon>Cyprinodontiformes</taxon>
        <taxon>Goodeidae</taxon>
        <taxon>Xenoophorus</taxon>
    </lineage>
</organism>
<proteinExistence type="predicted"/>
<dbReference type="EMBL" id="JAHRIN010012095">
    <property type="protein sequence ID" value="MEQ2195745.1"/>
    <property type="molecule type" value="Genomic_DNA"/>
</dbReference>
<comment type="caution">
    <text evidence="1">The sequence shown here is derived from an EMBL/GenBank/DDBJ whole genome shotgun (WGS) entry which is preliminary data.</text>
</comment>
<dbReference type="Proteomes" id="UP001434883">
    <property type="component" value="Unassembled WGS sequence"/>
</dbReference>
<sequence>GSFQSSLESNRSTRHHGLVERVQRDRRFVSPVRPYRNRQVSFSFWPVCKSVFISSICVSAYQDVLFRSGLLFVGRSVDPVRVCFMLSRYPMLLFGFLLN</sequence>
<accession>A0ABV0QIW3</accession>
<reference evidence="1 2" key="1">
    <citation type="submission" date="2021-06" db="EMBL/GenBank/DDBJ databases">
        <authorList>
            <person name="Palmer J.M."/>
        </authorList>
    </citation>
    <scope>NUCLEOTIDE SEQUENCE [LARGE SCALE GENOMIC DNA]</scope>
    <source>
        <strain evidence="1 2">XC_2019</strain>
        <tissue evidence="1">Muscle</tissue>
    </source>
</reference>
<gene>
    <name evidence="1" type="ORF">XENOCAPTIV_017690</name>
</gene>
<evidence type="ECO:0000313" key="2">
    <source>
        <dbReference type="Proteomes" id="UP001434883"/>
    </source>
</evidence>